<dbReference type="VEuPathDB" id="FungiDB:BO70DRAFT_422979"/>
<evidence type="ECO:0000256" key="2">
    <source>
        <dbReference type="ARBA" id="ARBA00023125"/>
    </source>
</evidence>
<dbReference type="OrthoDB" id="2534600at2759"/>
<evidence type="ECO:0000256" key="4">
    <source>
        <dbReference type="ARBA" id="ARBA00023242"/>
    </source>
</evidence>
<dbReference type="SMART" id="SM00066">
    <property type="entry name" value="GAL4"/>
    <property type="match status" value="1"/>
</dbReference>
<evidence type="ECO:0000259" key="6">
    <source>
        <dbReference type="PROSITE" id="PS50048"/>
    </source>
</evidence>
<keyword evidence="3" id="KW-0804">Transcription</keyword>
<dbReference type="RefSeq" id="XP_025400443.1">
    <property type="nucleotide sequence ID" value="XM_025547575.1"/>
</dbReference>
<protein>
    <recommendedName>
        <fullName evidence="6">Zn(2)-C6 fungal-type domain-containing protein</fullName>
    </recommendedName>
</protein>
<name>A0A317WJQ4_9EURO</name>
<keyword evidence="2" id="KW-0238">DNA-binding</keyword>
<gene>
    <name evidence="7" type="ORF">BO70DRAFT_422979</name>
</gene>
<proteinExistence type="predicted"/>
<dbReference type="GO" id="GO:0003677">
    <property type="term" value="F:DNA binding"/>
    <property type="evidence" value="ECO:0007669"/>
    <property type="project" value="UniProtKB-KW"/>
</dbReference>
<feature type="compositionally biased region" description="Pro residues" evidence="5">
    <location>
        <begin position="131"/>
        <end position="141"/>
    </location>
</feature>
<organism evidence="7 8">
    <name type="scientific">Aspergillus heteromorphus CBS 117.55</name>
    <dbReference type="NCBI Taxonomy" id="1448321"/>
    <lineage>
        <taxon>Eukaryota</taxon>
        <taxon>Fungi</taxon>
        <taxon>Dikarya</taxon>
        <taxon>Ascomycota</taxon>
        <taxon>Pezizomycotina</taxon>
        <taxon>Eurotiomycetes</taxon>
        <taxon>Eurotiomycetidae</taxon>
        <taxon>Eurotiales</taxon>
        <taxon>Aspergillaceae</taxon>
        <taxon>Aspergillus</taxon>
        <taxon>Aspergillus subgen. Circumdati</taxon>
    </lineage>
</organism>
<keyword evidence="4" id="KW-0539">Nucleus</keyword>
<dbReference type="Proteomes" id="UP000247233">
    <property type="component" value="Unassembled WGS sequence"/>
</dbReference>
<reference evidence="7 8" key="1">
    <citation type="submission" date="2016-12" db="EMBL/GenBank/DDBJ databases">
        <title>The genomes of Aspergillus section Nigri reveals drivers in fungal speciation.</title>
        <authorList>
            <consortium name="DOE Joint Genome Institute"/>
            <person name="Vesth T.C."/>
            <person name="Nybo J."/>
            <person name="Theobald S."/>
            <person name="Brandl J."/>
            <person name="Frisvad J.C."/>
            <person name="Nielsen K.F."/>
            <person name="Lyhne E.K."/>
            <person name="Kogle M.E."/>
            <person name="Kuo A."/>
            <person name="Riley R."/>
            <person name="Clum A."/>
            <person name="Nolan M."/>
            <person name="Lipzen A."/>
            <person name="Salamov A."/>
            <person name="Henrissat B."/>
            <person name="Wiebenga A."/>
            <person name="De Vries R.P."/>
            <person name="Grigoriev I.V."/>
            <person name="Mortensen U.H."/>
            <person name="Andersen M.R."/>
            <person name="Baker S.E."/>
        </authorList>
    </citation>
    <scope>NUCLEOTIDE SEQUENCE [LARGE SCALE GENOMIC DNA]</scope>
    <source>
        <strain evidence="7 8">CBS 117.55</strain>
    </source>
</reference>
<feature type="compositionally biased region" description="Low complexity" evidence="5">
    <location>
        <begin position="142"/>
        <end position="158"/>
    </location>
</feature>
<evidence type="ECO:0000256" key="5">
    <source>
        <dbReference type="SAM" id="MobiDB-lite"/>
    </source>
</evidence>
<dbReference type="EMBL" id="MSFL01000008">
    <property type="protein sequence ID" value="PWY85891.1"/>
    <property type="molecule type" value="Genomic_DNA"/>
</dbReference>
<keyword evidence="1" id="KW-0805">Transcription regulation</keyword>
<dbReference type="GeneID" id="37069812"/>
<dbReference type="Pfam" id="PF00172">
    <property type="entry name" value="Zn_clus"/>
    <property type="match status" value="1"/>
</dbReference>
<dbReference type="PANTHER" id="PTHR47655:SF2">
    <property type="entry name" value="QUINIC ACID UTILIZATION ACTIVATOR"/>
    <property type="match status" value="1"/>
</dbReference>
<dbReference type="CDD" id="cd00067">
    <property type="entry name" value="GAL4"/>
    <property type="match status" value="1"/>
</dbReference>
<feature type="region of interest" description="Disordered" evidence="5">
    <location>
        <begin position="118"/>
        <end position="167"/>
    </location>
</feature>
<dbReference type="GO" id="GO:0000981">
    <property type="term" value="F:DNA-binding transcription factor activity, RNA polymerase II-specific"/>
    <property type="evidence" value="ECO:0007669"/>
    <property type="project" value="InterPro"/>
</dbReference>
<dbReference type="Gene3D" id="4.10.240.10">
    <property type="entry name" value="Zn(2)-C6 fungal-type DNA-binding domain"/>
    <property type="match status" value="1"/>
</dbReference>
<sequence length="550" mass="62743">MPGAPAAKRRRITRACDQCRRRKSKCDGEQPACSICRSIDRTCTYDIAIRHRGLQQGYVRSLEMSMGLFLDQIPDSENTLRRVLRAHRDKARSAAGQLADLWRNSKLAKDVARLLNPEADEEETASELEPVPEPVPVPESIPEPESMPESMPVSIPEPAQVPGPALEPEPEPVYTHYLALPFPENTDKLPEYYFAHIHSWLPMVERREVLRIRHTPPDAITRKDATPFLAGDLSGACRLSGELTRKLKLVEENAMVGRYQHTLNACILLENLIAGAFDMTPQVTIADRNYCRQVDENDVDEWEKWLISRRRGQTSVSKDALRSLSALNLIHDLMTRLTRILHPCSTRAPFPAHDLLIELKGILALIGERYPYKGLEFATPTVLTLHLTASFAIFALVKRCGLFEPSVKDLVFKSFRSTLDMLDAYRELTGTLQPPLLCCFVHQIHGCLRTTLLDVESPDKELLISRLTRRAEESRFYVATTDRHLQKSPHPPYIVGPETHRHMHGQSANRPLKIRAWIRLELLMYKAPLQRLRWRKSTSKQYPRTCPYPL</sequence>
<dbReference type="AlphaFoldDB" id="A0A317WJQ4"/>
<evidence type="ECO:0000256" key="3">
    <source>
        <dbReference type="ARBA" id="ARBA00023163"/>
    </source>
</evidence>
<evidence type="ECO:0000256" key="1">
    <source>
        <dbReference type="ARBA" id="ARBA00023015"/>
    </source>
</evidence>
<dbReference type="GO" id="GO:0009893">
    <property type="term" value="P:positive regulation of metabolic process"/>
    <property type="evidence" value="ECO:0007669"/>
    <property type="project" value="UniProtKB-ARBA"/>
</dbReference>
<evidence type="ECO:0000313" key="8">
    <source>
        <dbReference type="Proteomes" id="UP000247233"/>
    </source>
</evidence>
<dbReference type="GO" id="GO:0008270">
    <property type="term" value="F:zinc ion binding"/>
    <property type="evidence" value="ECO:0007669"/>
    <property type="project" value="InterPro"/>
</dbReference>
<feature type="domain" description="Zn(2)-C6 fungal-type" evidence="6">
    <location>
        <begin position="15"/>
        <end position="45"/>
    </location>
</feature>
<dbReference type="PANTHER" id="PTHR47655">
    <property type="entry name" value="QUINIC ACID UTILIZATION ACTIVATOR"/>
    <property type="match status" value="1"/>
</dbReference>
<dbReference type="STRING" id="1448321.A0A317WJQ4"/>
<dbReference type="PROSITE" id="PS50048">
    <property type="entry name" value="ZN2_CY6_FUNGAL_2"/>
    <property type="match status" value="1"/>
</dbReference>
<dbReference type="PROSITE" id="PS00463">
    <property type="entry name" value="ZN2_CY6_FUNGAL_1"/>
    <property type="match status" value="1"/>
</dbReference>
<dbReference type="InterPro" id="IPR001138">
    <property type="entry name" value="Zn2Cys6_DnaBD"/>
</dbReference>
<evidence type="ECO:0000313" key="7">
    <source>
        <dbReference type="EMBL" id="PWY85891.1"/>
    </source>
</evidence>
<keyword evidence="8" id="KW-1185">Reference proteome</keyword>
<comment type="caution">
    <text evidence="7">The sequence shown here is derived from an EMBL/GenBank/DDBJ whole genome shotgun (WGS) entry which is preliminary data.</text>
</comment>
<dbReference type="InterPro" id="IPR052783">
    <property type="entry name" value="Metabolic/Drug-Res_Regulator"/>
</dbReference>
<dbReference type="SUPFAM" id="SSF57701">
    <property type="entry name" value="Zn2/Cys6 DNA-binding domain"/>
    <property type="match status" value="1"/>
</dbReference>
<accession>A0A317WJQ4</accession>
<dbReference type="InterPro" id="IPR036864">
    <property type="entry name" value="Zn2-C6_fun-type_DNA-bd_sf"/>
</dbReference>